<organism evidence="10 11">
    <name type="scientific">Candidatus Entotheonella gemina</name>
    <dbReference type="NCBI Taxonomy" id="1429439"/>
    <lineage>
        <taxon>Bacteria</taxon>
        <taxon>Pseudomonadati</taxon>
        <taxon>Nitrospinota/Tectimicrobiota group</taxon>
        <taxon>Candidatus Tectimicrobiota</taxon>
        <taxon>Candidatus Entotheonellia</taxon>
        <taxon>Candidatus Entotheonellales</taxon>
        <taxon>Candidatus Entotheonellaceae</taxon>
        <taxon>Candidatus Entotheonella</taxon>
    </lineage>
</organism>
<proteinExistence type="inferred from homology"/>
<feature type="domain" description="Major facilitator superfamily (MFS) profile" evidence="9">
    <location>
        <begin position="31"/>
        <end position="525"/>
    </location>
</feature>
<evidence type="ECO:0000313" key="11">
    <source>
        <dbReference type="Proteomes" id="UP000019140"/>
    </source>
</evidence>
<feature type="transmembrane region" description="Helical" evidence="8">
    <location>
        <begin position="502"/>
        <end position="521"/>
    </location>
</feature>
<feature type="transmembrane region" description="Helical" evidence="8">
    <location>
        <begin position="69"/>
        <end position="89"/>
    </location>
</feature>
<accession>W4MCE7</accession>
<feature type="transmembrane region" description="Helical" evidence="8">
    <location>
        <begin position="318"/>
        <end position="337"/>
    </location>
</feature>
<dbReference type="Pfam" id="PF07690">
    <property type="entry name" value="MFS_1"/>
    <property type="match status" value="1"/>
</dbReference>
<feature type="transmembrane region" description="Helical" evidence="8">
    <location>
        <begin position="183"/>
        <end position="204"/>
    </location>
</feature>
<dbReference type="InterPro" id="IPR004638">
    <property type="entry name" value="EmrB-like"/>
</dbReference>
<feature type="transmembrane region" description="Helical" evidence="8">
    <location>
        <begin position="96"/>
        <end position="116"/>
    </location>
</feature>
<evidence type="ECO:0000256" key="8">
    <source>
        <dbReference type="SAM" id="Phobius"/>
    </source>
</evidence>
<evidence type="ECO:0000256" key="1">
    <source>
        <dbReference type="ARBA" id="ARBA00004651"/>
    </source>
</evidence>
<evidence type="ECO:0000256" key="6">
    <source>
        <dbReference type="ARBA" id="ARBA00022989"/>
    </source>
</evidence>
<feature type="transmembrane region" description="Helical" evidence="8">
    <location>
        <begin position="27"/>
        <end position="49"/>
    </location>
</feature>
<feature type="transmembrane region" description="Helical" evidence="8">
    <location>
        <begin position="216"/>
        <end position="235"/>
    </location>
</feature>
<evidence type="ECO:0000256" key="5">
    <source>
        <dbReference type="ARBA" id="ARBA00022692"/>
    </source>
</evidence>
<evidence type="ECO:0000256" key="4">
    <source>
        <dbReference type="ARBA" id="ARBA00022475"/>
    </source>
</evidence>
<dbReference type="EMBL" id="AZHX01000349">
    <property type="protein sequence ID" value="ETX07883.1"/>
    <property type="molecule type" value="Genomic_DNA"/>
</dbReference>
<keyword evidence="4" id="KW-1003">Cell membrane</keyword>
<comment type="similarity">
    <text evidence="2">Belongs to the major facilitator superfamily. EmrB family.</text>
</comment>
<sequence length="525" mass="57630">MASSNPAIQVPSMPSPLRLFDPERASYKWWVAFTVSLSSFLVTMSQVAVQIALPQIMTVYGLNLDQAQWIVTAYVIAGAILVPAVGWFGNRLGNRAFYLLSLIVFVASSALCAFSWSGPSLIAFRVLQGLGGGPISPMTMMFLSNTFPPEKRGMAMGLFGMAQTSGPILGTVIGGYLTEYLSWRMVFFISFVPGLLCVVLVLLVLPNVREEVKHSLDFIGLLTMGVFLVSLIVALTQGQRLGWDSPFIQRLLVLAGVSFAVFVIYELWAEEPLVDLRLYGNVTFSAVSILMLLFFMNFTSSTFLQVILVQRVLDYTPAQAGFALLPGSLVLAASFPIAGRLSDKFDRRLIMLSALTIFAVSSYLFTFVSLNRPLSWIVWMVALRYSCGGFVYAPMTSAALAHLPAERVRMGSGLLNLMQNGLGNTLGLAMVTTMLQRRLTYHYHTLGQEQVFSSLGWAEVLAPVRELVRQAGALGQLGEMQVLGLLSRHFGQQATIAAYQDCFMLAVMICLVSMPIVLLVWKPKT</sequence>
<name>W4MCE7_9BACT</name>
<comment type="caution">
    <text evidence="10">The sequence shown here is derived from an EMBL/GenBank/DDBJ whole genome shotgun (WGS) entry which is preliminary data.</text>
</comment>
<evidence type="ECO:0000256" key="3">
    <source>
        <dbReference type="ARBA" id="ARBA00022448"/>
    </source>
</evidence>
<evidence type="ECO:0000256" key="7">
    <source>
        <dbReference type="ARBA" id="ARBA00023136"/>
    </source>
</evidence>
<evidence type="ECO:0000313" key="10">
    <source>
        <dbReference type="EMBL" id="ETX07883.1"/>
    </source>
</evidence>
<feature type="transmembrane region" description="Helical" evidence="8">
    <location>
        <begin position="247"/>
        <end position="266"/>
    </location>
</feature>
<dbReference type="InterPro" id="IPR020846">
    <property type="entry name" value="MFS_dom"/>
</dbReference>
<dbReference type="NCBIfam" id="TIGR00711">
    <property type="entry name" value="efflux_EmrB"/>
    <property type="match status" value="1"/>
</dbReference>
<dbReference type="GO" id="GO:0022857">
    <property type="term" value="F:transmembrane transporter activity"/>
    <property type="evidence" value="ECO:0007669"/>
    <property type="project" value="InterPro"/>
</dbReference>
<evidence type="ECO:0000256" key="2">
    <source>
        <dbReference type="ARBA" id="ARBA00008537"/>
    </source>
</evidence>
<dbReference type="Gene3D" id="1.20.1250.20">
    <property type="entry name" value="MFS general substrate transporter like domains"/>
    <property type="match status" value="2"/>
</dbReference>
<reference evidence="10 11" key="1">
    <citation type="journal article" date="2014" name="Nature">
        <title>An environmental bacterial taxon with a large and distinct metabolic repertoire.</title>
        <authorList>
            <person name="Wilson M.C."/>
            <person name="Mori T."/>
            <person name="Ruckert C."/>
            <person name="Uria A.R."/>
            <person name="Helf M.J."/>
            <person name="Takada K."/>
            <person name="Gernert C."/>
            <person name="Steffens U.A."/>
            <person name="Heycke N."/>
            <person name="Schmitt S."/>
            <person name="Rinke C."/>
            <person name="Helfrich E.J."/>
            <person name="Brachmann A.O."/>
            <person name="Gurgui C."/>
            <person name="Wakimoto T."/>
            <person name="Kracht M."/>
            <person name="Crusemann M."/>
            <person name="Hentschel U."/>
            <person name="Abe I."/>
            <person name="Matsunaga S."/>
            <person name="Kalinowski J."/>
            <person name="Takeyama H."/>
            <person name="Piel J."/>
        </authorList>
    </citation>
    <scope>NUCLEOTIDE SEQUENCE [LARGE SCALE GENOMIC DNA]</scope>
    <source>
        <strain evidence="11">TSY2</strain>
    </source>
</reference>
<dbReference type="InterPro" id="IPR036259">
    <property type="entry name" value="MFS_trans_sf"/>
</dbReference>
<dbReference type="HOGENOM" id="CLU_000960_28_0_7"/>
<feature type="transmembrane region" description="Helical" evidence="8">
    <location>
        <begin position="376"/>
        <end position="401"/>
    </location>
</feature>
<dbReference type="PROSITE" id="PS50850">
    <property type="entry name" value="MFS"/>
    <property type="match status" value="1"/>
</dbReference>
<keyword evidence="3" id="KW-0813">Transport</keyword>
<keyword evidence="7 8" id="KW-0472">Membrane</keyword>
<evidence type="ECO:0000259" key="9">
    <source>
        <dbReference type="PROSITE" id="PS50850"/>
    </source>
</evidence>
<dbReference type="Proteomes" id="UP000019140">
    <property type="component" value="Unassembled WGS sequence"/>
</dbReference>
<dbReference type="PRINTS" id="PR01036">
    <property type="entry name" value="TCRTETB"/>
</dbReference>
<gene>
    <name evidence="10" type="ORF">ETSY2_08605</name>
</gene>
<dbReference type="PANTHER" id="PTHR42718">
    <property type="entry name" value="MAJOR FACILITATOR SUPERFAMILY MULTIDRUG TRANSPORTER MFSC"/>
    <property type="match status" value="1"/>
</dbReference>
<feature type="transmembrane region" description="Helical" evidence="8">
    <location>
        <begin position="122"/>
        <end position="143"/>
    </location>
</feature>
<dbReference type="PANTHER" id="PTHR42718:SF9">
    <property type="entry name" value="MAJOR FACILITATOR SUPERFAMILY MULTIDRUG TRANSPORTER MFSC"/>
    <property type="match status" value="1"/>
</dbReference>
<dbReference type="SUPFAM" id="SSF103473">
    <property type="entry name" value="MFS general substrate transporter"/>
    <property type="match status" value="1"/>
</dbReference>
<dbReference type="InterPro" id="IPR011701">
    <property type="entry name" value="MFS"/>
</dbReference>
<protein>
    <recommendedName>
        <fullName evidence="9">Major facilitator superfamily (MFS) profile domain-containing protein</fullName>
    </recommendedName>
</protein>
<dbReference type="AlphaFoldDB" id="W4MCE7"/>
<keyword evidence="5 8" id="KW-0812">Transmembrane</keyword>
<comment type="subcellular location">
    <subcellularLocation>
        <location evidence="1">Cell membrane</location>
        <topology evidence="1">Multi-pass membrane protein</topology>
    </subcellularLocation>
</comment>
<dbReference type="PATRIC" id="fig|1429439.4.peg.1476"/>
<dbReference type="GO" id="GO:0005886">
    <property type="term" value="C:plasma membrane"/>
    <property type="evidence" value="ECO:0007669"/>
    <property type="project" value="UniProtKB-SubCell"/>
</dbReference>
<keyword evidence="11" id="KW-1185">Reference proteome</keyword>
<feature type="transmembrane region" description="Helical" evidence="8">
    <location>
        <begin position="278"/>
        <end position="298"/>
    </location>
</feature>
<feature type="transmembrane region" description="Helical" evidence="8">
    <location>
        <begin position="155"/>
        <end position="177"/>
    </location>
</feature>
<keyword evidence="6 8" id="KW-1133">Transmembrane helix</keyword>
<feature type="transmembrane region" description="Helical" evidence="8">
    <location>
        <begin position="349"/>
        <end position="370"/>
    </location>
</feature>